<sequence length="131" mass="14195">MSTDTPAPEAKADATAVAKPTTRVTVKPHPDLCPEGLSFDARQGKKLVDELLAHGIAIEHACEKVCACATCHVHLREGAEFVNAADDEEEDQLDKAWGLDAQSRLSCCVKVKGPALVVELPRYTKNHAREH</sequence>
<dbReference type="Pfam" id="PF00111">
    <property type="entry name" value="Fer2"/>
    <property type="match status" value="1"/>
</dbReference>
<dbReference type="InterPro" id="IPR012675">
    <property type="entry name" value="Beta-grasp_dom_sf"/>
</dbReference>
<evidence type="ECO:0000256" key="6">
    <source>
        <dbReference type="ARBA" id="ARBA00023014"/>
    </source>
</evidence>
<dbReference type="NCBIfam" id="TIGR02007">
    <property type="entry name" value="fdx_isc"/>
    <property type="match status" value="1"/>
</dbReference>
<dbReference type="PROSITE" id="PS51085">
    <property type="entry name" value="2FE2S_FER_2"/>
    <property type="match status" value="1"/>
</dbReference>
<evidence type="ECO:0000256" key="1">
    <source>
        <dbReference type="ARBA" id="ARBA00010914"/>
    </source>
</evidence>
<proteinExistence type="inferred from homology"/>
<evidence type="ECO:0000313" key="10">
    <source>
        <dbReference type="EMBL" id="MEK8053014.1"/>
    </source>
</evidence>
<protein>
    <recommendedName>
        <fullName evidence="2">2Fe-2S ferredoxin</fullName>
    </recommendedName>
</protein>
<feature type="region of interest" description="Disordered" evidence="8">
    <location>
        <begin position="1"/>
        <end position="21"/>
    </location>
</feature>
<keyword evidence="3" id="KW-0001">2Fe-2S</keyword>
<evidence type="ECO:0000313" key="11">
    <source>
        <dbReference type="Proteomes" id="UP001365405"/>
    </source>
</evidence>
<gene>
    <name evidence="10" type="primary">fdx</name>
    <name evidence="10" type="ORF">AACH10_22365</name>
</gene>
<feature type="domain" description="2Fe-2S ferredoxin-type" evidence="9">
    <location>
        <begin position="22"/>
        <end position="124"/>
    </location>
</feature>
<evidence type="ECO:0000256" key="7">
    <source>
        <dbReference type="ARBA" id="ARBA00034078"/>
    </source>
</evidence>
<dbReference type="Gene3D" id="3.10.20.30">
    <property type="match status" value="1"/>
</dbReference>
<evidence type="ECO:0000256" key="5">
    <source>
        <dbReference type="ARBA" id="ARBA00023004"/>
    </source>
</evidence>
<evidence type="ECO:0000256" key="3">
    <source>
        <dbReference type="ARBA" id="ARBA00022714"/>
    </source>
</evidence>
<evidence type="ECO:0000256" key="4">
    <source>
        <dbReference type="ARBA" id="ARBA00022723"/>
    </source>
</evidence>
<comment type="caution">
    <text evidence="10">The sequence shown here is derived from an EMBL/GenBank/DDBJ whole genome shotgun (WGS) entry which is preliminary data.</text>
</comment>
<keyword evidence="6" id="KW-0411">Iron-sulfur</keyword>
<evidence type="ECO:0000259" key="9">
    <source>
        <dbReference type="PROSITE" id="PS51085"/>
    </source>
</evidence>
<comment type="similarity">
    <text evidence="1">Belongs to the adrenodoxin/putidaredoxin family.</text>
</comment>
<reference evidence="10 11" key="1">
    <citation type="submission" date="2024-04" db="EMBL/GenBank/DDBJ databases">
        <title>Novel species of the genus Ideonella isolated from streams.</title>
        <authorList>
            <person name="Lu H."/>
        </authorList>
    </citation>
    <scope>NUCLEOTIDE SEQUENCE [LARGE SCALE GENOMIC DNA]</scope>
    <source>
        <strain evidence="10 11">DXS22W</strain>
    </source>
</reference>
<dbReference type="EMBL" id="JBBUTH010000010">
    <property type="protein sequence ID" value="MEK8053014.1"/>
    <property type="molecule type" value="Genomic_DNA"/>
</dbReference>
<dbReference type="InterPro" id="IPR001041">
    <property type="entry name" value="2Fe-2S_ferredoxin-type"/>
</dbReference>
<keyword evidence="11" id="KW-1185">Reference proteome</keyword>
<keyword evidence="4" id="KW-0479">Metal-binding</keyword>
<dbReference type="SUPFAM" id="SSF54292">
    <property type="entry name" value="2Fe-2S ferredoxin-like"/>
    <property type="match status" value="1"/>
</dbReference>
<dbReference type="PANTHER" id="PTHR23426">
    <property type="entry name" value="FERREDOXIN/ADRENODOXIN"/>
    <property type="match status" value="1"/>
</dbReference>
<evidence type="ECO:0000256" key="2">
    <source>
        <dbReference type="ARBA" id="ARBA00019395"/>
    </source>
</evidence>
<dbReference type="PANTHER" id="PTHR23426:SF65">
    <property type="entry name" value="FERREDOXIN-2, MITOCHONDRIAL"/>
    <property type="match status" value="1"/>
</dbReference>
<evidence type="ECO:0000256" key="8">
    <source>
        <dbReference type="SAM" id="MobiDB-lite"/>
    </source>
</evidence>
<organism evidence="10 11">
    <name type="scientific">Pseudaquabacterium inlustre</name>
    <dbReference type="NCBI Taxonomy" id="2984192"/>
    <lineage>
        <taxon>Bacteria</taxon>
        <taxon>Pseudomonadati</taxon>
        <taxon>Pseudomonadota</taxon>
        <taxon>Betaproteobacteria</taxon>
        <taxon>Burkholderiales</taxon>
        <taxon>Sphaerotilaceae</taxon>
        <taxon>Pseudaquabacterium</taxon>
    </lineage>
</organism>
<accession>A0ABU9CQK0</accession>
<dbReference type="CDD" id="cd00207">
    <property type="entry name" value="fer2"/>
    <property type="match status" value="1"/>
</dbReference>
<keyword evidence="5" id="KW-0408">Iron</keyword>
<comment type="cofactor">
    <cofactor evidence="7">
        <name>[2Fe-2S] cluster</name>
        <dbReference type="ChEBI" id="CHEBI:190135"/>
    </cofactor>
</comment>
<dbReference type="Proteomes" id="UP001365405">
    <property type="component" value="Unassembled WGS sequence"/>
</dbReference>
<dbReference type="InterPro" id="IPR036010">
    <property type="entry name" value="2Fe-2S_ferredoxin-like_sf"/>
</dbReference>
<dbReference type="InterPro" id="IPR011536">
    <property type="entry name" value="Fdx_isc"/>
</dbReference>
<dbReference type="PRINTS" id="PR00355">
    <property type="entry name" value="ADRENODOXIN"/>
</dbReference>
<name>A0ABU9CQK0_9BURK</name>
<dbReference type="InterPro" id="IPR001055">
    <property type="entry name" value="Adrenodoxin-like"/>
</dbReference>
<dbReference type="RefSeq" id="WP_341412747.1">
    <property type="nucleotide sequence ID" value="NZ_JBBUTH010000010.1"/>
</dbReference>